<name>A0AA37WVQ9_9GAMM</name>
<dbReference type="RefSeq" id="WP_095497979.1">
    <property type="nucleotide sequence ID" value="NZ_BSPO01000001.1"/>
</dbReference>
<accession>A0AA37WVQ9</accession>
<keyword evidence="2" id="KW-1185">Reference proteome</keyword>
<evidence type="ECO:0008006" key="3">
    <source>
        <dbReference type="Google" id="ProtNLM"/>
    </source>
</evidence>
<proteinExistence type="predicted"/>
<dbReference type="AlphaFoldDB" id="A0AA37WVQ9"/>
<dbReference type="InterPro" id="IPR021490">
    <property type="entry name" value="DUF3144"/>
</dbReference>
<organism evidence="1 2">
    <name type="scientific">Paraferrimonas haliotis</name>
    <dbReference type="NCBI Taxonomy" id="2013866"/>
    <lineage>
        <taxon>Bacteria</taxon>
        <taxon>Pseudomonadati</taxon>
        <taxon>Pseudomonadota</taxon>
        <taxon>Gammaproteobacteria</taxon>
        <taxon>Alteromonadales</taxon>
        <taxon>Ferrimonadaceae</taxon>
        <taxon>Paraferrimonas</taxon>
    </lineage>
</organism>
<dbReference type="Proteomes" id="UP001157439">
    <property type="component" value="Unassembled WGS sequence"/>
</dbReference>
<protein>
    <recommendedName>
        <fullName evidence="3">DUF3144 domain-containing protein</fullName>
    </recommendedName>
</protein>
<gene>
    <name evidence="1" type="ORF">GCM10007894_04040</name>
</gene>
<dbReference type="EMBL" id="BSPO01000001">
    <property type="protein sequence ID" value="GLS82427.1"/>
    <property type="molecule type" value="Genomic_DNA"/>
</dbReference>
<sequence length="102" mass="11516">MADQNAAEQGTDRTMYQLADEFIALANKLFQEEKDIGKAGAAIRFAAARFNAFEASLKAQDLSKEKEHALEWFVNEYKQMMEVNLDDHIAMAAREQEAAKSE</sequence>
<dbReference type="Gene3D" id="1.10.287.3020">
    <property type="match status" value="1"/>
</dbReference>
<reference evidence="1 2" key="1">
    <citation type="journal article" date="2014" name="Int. J. Syst. Evol. Microbiol.">
        <title>Complete genome sequence of Corynebacterium casei LMG S-19264T (=DSM 44701T), isolated from a smear-ripened cheese.</title>
        <authorList>
            <consortium name="US DOE Joint Genome Institute (JGI-PGF)"/>
            <person name="Walter F."/>
            <person name="Albersmeier A."/>
            <person name="Kalinowski J."/>
            <person name="Ruckert C."/>
        </authorList>
    </citation>
    <scope>NUCLEOTIDE SEQUENCE [LARGE SCALE GENOMIC DNA]</scope>
    <source>
        <strain evidence="1 2">NBRC 112785</strain>
    </source>
</reference>
<dbReference type="Pfam" id="PF11342">
    <property type="entry name" value="DUF3144"/>
    <property type="match status" value="1"/>
</dbReference>
<comment type="caution">
    <text evidence="1">The sequence shown here is derived from an EMBL/GenBank/DDBJ whole genome shotgun (WGS) entry which is preliminary data.</text>
</comment>
<evidence type="ECO:0000313" key="2">
    <source>
        <dbReference type="Proteomes" id="UP001157439"/>
    </source>
</evidence>
<evidence type="ECO:0000313" key="1">
    <source>
        <dbReference type="EMBL" id="GLS82427.1"/>
    </source>
</evidence>